<evidence type="ECO:0000313" key="2">
    <source>
        <dbReference type="EMBL" id="TNC19824.1"/>
    </source>
</evidence>
<dbReference type="InterPro" id="IPR005031">
    <property type="entry name" value="COQ10_START"/>
</dbReference>
<dbReference type="Pfam" id="PF03364">
    <property type="entry name" value="Polyketide_cyc"/>
    <property type="match status" value="1"/>
</dbReference>
<dbReference type="EMBL" id="VDFW01000048">
    <property type="protein sequence ID" value="TNC19824.1"/>
    <property type="molecule type" value="Genomic_DNA"/>
</dbReference>
<accession>A0A5C4LSL3</accession>
<proteinExistence type="predicted"/>
<dbReference type="RefSeq" id="WP_139100530.1">
    <property type="nucleotide sequence ID" value="NZ_VDFW01000048.1"/>
</dbReference>
<feature type="domain" description="Coenzyme Q-binding protein COQ10 START" evidence="1">
    <location>
        <begin position="23"/>
        <end position="64"/>
    </location>
</feature>
<organism evidence="2 3">
    <name type="scientific">Amycolatopsis alkalitolerans</name>
    <dbReference type="NCBI Taxonomy" id="2547244"/>
    <lineage>
        <taxon>Bacteria</taxon>
        <taxon>Bacillati</taxon>
        <taxon>Actinomycetota</taxon>
        <taxon>Actinomycetes</taxon>
        <taxon>Pseudonocardiales</taxon>
        <taxon>Pseudonocardiaceae</taxon>
        <taxon>Amycolatopsis</taxon>
    </lineage>
</organism>
<dbReference type="InterPro" id="IPR023393">
    <property type="entry name" value="START-like_dom_sf"/>
</dbReference>
<dbReference type="Proteomes" id="UP000305546">
    <property type="component" value="Unassembled WGS sequence"/>
</dbReference>
<dbReference type="OrthoDB" id="5402478at2"/>
<protein>
    <submittedName>
        <fullName evidence="2">Polyketide cyclase</fullName>
    </submittedName>
</protein>
<gene>
    <name evidence="2" type="ORF">FG385_31910</name>
</gene>
<dbReference type="SUPFAM" id="SSF55961">
    <property type="entry name" value="Bet v1-like"/>
    <property type="match status" value="1"/>
</dbReference>
<sequence>MDINRHTFGVPHNSYRFRDTWVIGAPVPVVFDAVVDLENYPRWWPDVRSVRQIDEDTAELVCRASLPYGLTIRMRRAEQNESTGRLRVHLDGDLEGLLAASILRHPAGSTLEIVQQVVVRKPLLRRLSPVARPLFRLNHALMMRRGLTGLRARLA</sequence>
<name>A0A5C4LSL3_9PSEU</name>
<dbReference type="AlphaFoldDB" id="A0A5C4LSL3"/>
<evidence type="ECO:0000259" key="1">
    <source>
        <dbReference type="Pfam" id="PF03364"/>
    </source>
</evidence>
<evidence type="ECO:0000313" key="3">
    <source>
        <dbReference type="Proteomes" id="UP000305546"/>
    </source>
</evidence>
<reference evidence="2 3" key="1">
    <citation type="submission" date="2019-06" db="EMBL/GenBank/DDBJ databases">
        <title>Amycolatopsis alkalitolerans sp. nov., isolated from Gastrodia elata Blume.</title>
        <authorList>
            <person name="Narsing Rao M.P."/>
            <person name="Li W.J."/>
        </authorList>
    </citation>
    <scope>NUCLEOTIDE SEQUENCE [LARGE SCALE GENOMIC DNA]</scope>
    <source>
        <strain evidence="2 3">SYSUP0005</strain>
    </source>
</reference>
<keyword evidence="3" id="KW-1185">Reference proteome</keyword>
<comment type="caution">
    <text evidence="2">The sequence shown here is derived from an EMBL/GenBank/DDBJ whole genome shotgun (WGS) entry which is preliminary data.</text>
</comment>
<dbReference type="Gene3D" id="3.30.530.20">
    <property type="match status" value="1"/>
</dbReference>